<dbReference type="Gene3D" id="3.40.50.2020">
    <property type="match status" value="1"/>
</dbReference>
<comment type="catalytic activity">
    <reaction evidence="8">
        <text>5-phospho-beta-D-ribosylamine + L-glutamate + diphosphate = 5-phospho-alpha-D-ribose 1-diphosphate + L-glutamine + H2O</text>
        <dbReference type="Rhea" id="RHEA:14905"/>
        <dbReference type="ChEBI" id="CHEBI:15377"/>
        <dbReference type="ChEBI" id="CHEBI:29985"/>
        <dbReference type="ChEBI" id="CHEBI:33019"/>
        <dbReference type="ChEBI" id="CHEBI:58017"/>
        <dbReference type="ChEBI" id="CHEBI:58359"/>
        <dbReference type="ChEBI" id="CHEBI:58681"/>
        <dbReference type="EC" id="2.4.2.14"/>
    </reaction>
</comment>
<dbReference type="SUPFAM" id="SSF53271">
    <property type="entry name" value="PRTase-like"/>
    <property type="match status" value="1"/>
</dbReference>
<evidence type="ECO:0000256" key="4">
    <source>
        <dbReference type="ARBA" id="ARBA00022676"/>
    </source>
</evidence>
<comment type="pathway">
    <text evidence="1 8">Purine metabolism; IMP biosynthesis via de novo pathway; N(1)-(5-phospho-D-ribosyl)glycinamide from 5-phospho-alpha-D-ribose 1-diphosphate: step 1/2.</text>
</comment>
<evidence type="ECO:0000256" key="8">
    <source>
        <dbReference type="PIRNR" id="PIRNR000485"/>
    </source>
</evidence>
<protein>
    <recommendedName>
        <fullName evidence="3 8">Amidophosphoribosyltransferase</fullName>
        <shortName evidence="8">ATase</shortName>
        <ecNumber evidence="3 8">2.4.2.14</ecNumber>
    </recommendedName>
    <alternativeName>
        <fullName evidence="8">Glutamine phosphoribosylpyrophosphate amidotransferase</fullName>
    </alternativeName>
</protein>
<accession>A0A1G8NUI6</accession>
<dbReference type="InterPro" id="IPR005854">
    <property type="entry name" value="PurF"/>
</dbReference>
<evidence type="ECO:0000256" key="2">
    <source>
        <dbReference type="ARBA" id="ARBA00010138"/>
    </source>
</evidence>
<dbReference type="PROSITE" id="PS51278">
    <property type="entry name" value="GATASE_TYPE_2"/>
    <property type="match status" value="1"/>
</dbReference>
<dbReference type="PIRSF" id="PIRSF000485">
    <property type="entry name" value="Amd_phspho_trans"/>
    <property type="match status" value="1"/>
</dbReference>
<organism evidence="11 12">
    <name type="scientific">Dolosicoccus paucivorans</name>
    <dbReference type="NCBI Taxonomy" id="84521"/>
    <lineage>
        <taxon>Bacteria</taxon>
        <taxon>Bacillati</taxon>
        <taxon>Bacillota</taxon>
        <taxon>Bacilli</taxon>
        <taxon>Lactobacillales</taxon>
        <taxon>Aerococcaceae</taxon>
        <taxon>Dolosicoccus</taxon>
    </lineage>
</organism>
<keyword evidence="9" id="KW-0460">Magnesium</keyword>
<dbReference type="GO" id="GO:0006189">
    <property type="term" value="P:'de novo' IMP biosynthetic process"/>
    <property type="evidence" value="ECO:0007669"/>
    <property type="project" value="UniProtKB-UniPathway"/>
</dbReference>
<sequence length="415" mass="45970">MSGIFAVSHHNDDSAFEDIYYGLYALQHRGQETVGIATSNGTTRLKIGQGLIKDNLSSSDAHFLTGGKGIGYIENDRLGVEMPIVLDNAILTVDGVISNEDFSMIDLMVHLRNADEECLAYLDQLEGGFALCYMEKDRLIATRDKRGIKPLVMGYRGSSFIVSSESCGIDVIGGECYRDIAPGEIIIQNKDELKSYNRTDRPAQVCAFEYIYFARQDSIMDGESVYNARYQMGYQLATEETVVFDPEETIVIGAPDSGIVAAMGYANGVGIPYQQGFVRNHYIGRTFTRPDASLRAKDVRIKLTPIRPNLKGKHVILVDDSIVRGTTIHETVKDILQVGAKSVHVRIACPPVINRSKDSGSVKVPDVEDLFAYNRSLEEMNELIGSDSVAFLSIEGLKKACNKQNLYDPYFKENE</sequence>
<dbReference type="Pfam" id="PF00156">
    <property type="entry name" value="Pribosyltran"/>
    <property type="match status" value="1"/>
</dbReference>
<dbReference type="SUPFAM" id="SSF56235">
    <property type="entry name" value="N-terminal nucleophile aminohydrolases (Ntn hydrolases)"/>
    <property type="match status" value="1"/>
</dbReference>
<dbReference type="STRING" id="84521.SAMN04487994_10565"/>
<evidence type="ECO:0000313" key="12">
    <source>
        <dbReference type="Proteomes" id="UP000235682"/>
    </source>
</evidence>
<dbReference type="InterPro" id="IPR000836">
    <property type="entry name" value="PRTase_dom"/>
</dbReference>
<comment type="similarity">
    <text evidence="2 8">In the C-terminal section; belongs to the purine/pyrimidine phosphoribosyltransferase family.</text>
</comment>
<evidence type="ECO:0000256" key="3">
    <source>
        <dbReference type="ARBA" id="ARBA00011941"/>
    </source>
</evidence>
<keyword evidence="6 8" id="KW-0658">Purine biosynthesis</keyword>
<evidence type="ECO:0000256" key="7">
    <source>
        <dbReference type="ARBA" id="ARBA00022962"/>
    </source>
</evidence>
<dbReference type="EMBL" id="PNHE01000008">
    <property type="protein sequence ID" value="PMC58684.1"/>
    <property type="molecule type" value="Genomic_DNA"/>
</dbReference>
<gene>
    <name evidence="11" type="ORF">CJ205_03170</name>
</gene>
<evidence type="ECO:0000256" key="1">
    <source>
        <dbReference type="ARBA" id="ARBA00005209"/>
    </source>
</evidence>
<keyword evidence="9" id="KW-0479">Metal-binding</keyword>
<proteinExistence type="inferred from homology"/>
<dbReference type="Gene3D" id="3.60.20.10">
    <property type="entry name" value="Glutamine Phosphoribosylpyrophosphate, subunit 1, domain 1"/>
    <property type="match status" value="2"/>
</dbReference>
<dbReference type="CDD" id="cd06223">
    <property type="entry name" value="PRTases_typeI"/>
    <property type="match status" value="1"/>
</dbReference>
<dbReference type="Pfam" id="PF13537">
    <property type="entry name" value="GATase_7"/>
    <property type="match status" value="1"/>
</dbReference>
<evidence type="ECO:0000313" key="11">
    <source>
        <dbReference type="EMBL" id="PMC58684.1"/>
    </source>
</evidence>
<dbReference type="GO" id="GO:0004044">
    <property type="term" value="F:amidophosphoribosyltransferase activity"/>
    <property type="evidence" value="ECO:0007669"/>
    <property type="project" value="UniProtKB-EC"/>
</dbReference>
<evidence type="ECO:0000256" key="5">
    <source>
        <dbReference type="ARBA" id="ARBA00022679"/>
    </source>
</evidence>
<dbReference type="Proteomes" id="UP000235682">
    <property type="component" value="Unassembled WGS sequence"/>
</dbReference>
<feature type="binding site" evidence="9">
    <location>
        <position position="257"/>
    </location>
    <ligand>
        <name>Mg(2+)</name>
        <dbReference type="ChEBI" id="CHEBI:18420"/>
    </ligand>
</feature>
<comment type="caution">
    <text evidence="11">The sequence shown here is derived from an EMBL/GenBank/DDBJ whole genome shotgun (WGS) entry which is preliminary data.</text>
</comment>
<dbReference type="UniPathway" id="UPA00074">
    <property type="reaction ID" value="UER00124"/>
</dbReference>
<evidence type="ECO:0000256" key="9">
    <source>
        <dbReference type="PIRSR" id="PIRSR000485-2"/>
    </source>
</evidence>
<dbReference type="EC" id="2.4.2.14" evidence="3 8"/>
<dbReference type="GO" id="GO:0009113">
    <property type="term" value="P:purine nucleobase biosynthetic process"/>
    <property type="evidence" value="ECO:0007669"/>
    <property type="project" value="InterPro"/>
</dbReference>
<dbReference type="RefSeq" id="WP_092086514.1">
    <property type="nucleotide sequence ID" value="NZ_FNEL01000056.1"/>
</dbReference>
<name>A0A1G8NUI6_9LACT</name>
<dbReference type="GO" id="GO:0046872">
    <property type="term" value="F:metal ion binding"/>
    <property type="evidence" value="ECO:0007669"/>
    <property type="project" value="UniProtKB-KW"/>
</dbReference>
<dbReference type="InterPro" id="IPR029055">
    <property type="entry name" value="Ntn_hydrolases_N"/>
</dbReference>
<evidence type="ECO:0000256" key="6">
    <source>
        <dbReference type="ARBA" id="ARBA00022755"/>
    </source>
</evidence>
<keyword evidence="7" id="KW-0315">Glutamine amidotransferase</keyword>
<dbReference type="AlphaFoldDB" id="A0A1G8NUI6"/>
<dbReference type="InterPro" id="IPR029057">
    <property type="entry name" value="PRTase-like"/>
</dbReference>
<feature type="binding site" evidence="9">
    <location>
        <position position="319"/>
    </location>
    <ligand>
        <name>Mg(2+)</name>
        <dbReference type="ChEBI" id="CHEBI:18420"/>
    </ligand>
</feature>
<dbReference type="OrthoDB" id="9801213at2"/>
<feature type="binding site" evidence="9">
    <location>
        <position position="320"/>
    </location>
    <ligand>
        <name>Mg(2+)</name>
        <dbReference type="ChEBI" id="CHEBI:18420"/>
    </ligand>
</feature>
<dbReference type="InterPro" id="IPR017932">
    <property type="entry name" value="GATase_2_dom"/>
</dbReference>
<keyword evidence="12" id="KW-1185">Reference proteome</keyword>
<feature type="domain" description="Glutamine amidotransferase type-2" evidence="10">
    <location>
        <begin position="1"/>
        <end position="191"/>
    </location>
</feature>
<reference evidence="11 12" key="1">
    <citation type="submission" date="2017-09" db="EMBL/GenBank/DDBJ databases">
        <title>Bacterial strain isolated from the female urinary microbiota.</title>
        <authorList>
            <person name="Thomas-White K."/>
            <person name="Kumar N."/>
            <person name="Forster S."/>
            <person name="Putonti C."/>
            <person name="Lawley T."/>
            <person name="Wolfe A.J."/>
        </authorList>
    </citation>
    <scope>NUCLEOTIDE SEQUENCE [LARGE SCALE GENOMIC DNA]</scope>
    <source>
        <strain evidence="11 12">UMB0852</strain>
    </source>
</reference>
<keyword evidence="4 8" id="KW-0328">Glycosyltransferase</keyword>
<keyword evidence="5 8" id="KW-0808">Transferase</keyword>
<comment type="cofactor">
    <cofactor evidence="9">
        <name>Mg(2+)</name>
        <dbReference type="ChEBI" id="CHEBI:18420"/>
    </cofactor>
    <text evidence="9">Binds 1 Mg(2+) ion per subunit.</text>
</comment>
<evidence type="ECO:0000259" key="10">
    <source>
        <dbReference type="PROSITE" id="PS51278"/>
    </source>
</evidence>
<dbReference type="PANTHER" id="PTHR11907">
    <property type="entry name" value="AMIDOPHOSPHORIBOSYLTRANSFERASE"/>
    <property type="match status" value="1"/>
</dbReference>